<dbReference type="InterPro" id="IPR019826">
    <property type="entry name" value="Carboxylesterase_B_AS"/>
</dbReference>
<evidence type="ECO:0000256" key="2">
    <source>
        <dbReference type="ARBA" id="ARBA00022487"/>
    </source>
</evidence>
<gene>
    <name evidence="9" type="primary">LOC108564180</name>
</gene>
<dbReference type="InterPro" id="IPR050309">
    <property type="entry name" value="Type-B_Carboxylest/Lipase"/>
</dbReference>
<evidence type="ECO:0000256" key="3">
    <source>
        <dbReference type="ARBA" id="ARBA00022801"/>
    </source>
</evidence>
<dbReference type="InterPro" id="IPR019819">
    <property type="entry name" value="Carboxylesterase_B_CS"/>
</dbReference>
<keyword evidence="3 6" id="KW-0378">Hydrolase</keyword>
<dbReference type="PANTHER" id="PTHR11559">
    <property type="entry name" value="CARBOXYLESTERASE"/>
    <property type="match status" value="1"/>
</dbReference>
<dbReference type="InterPro" id="IPR002018">
    <property type="entry name" value="CarbesteraseB"/>
</dbReference>
<dbReference type="SUPFAM" id="SSF53474">
    <property type="entry name" value="alpha/beta-Hydrolases"/>
    <property type="match status" value="1"/>
</dbReference>
<evidence type="ECO:0000256" key="4">
    <source>
        <dbReference type="ARBA" id="ARBA00023157"/>
    </source>
</evidence>
<evidence type="ECO:0000259" key="7">
    <source>
        <dbReference type="Pfam" id="PF00135"/>
    </source>
</evidence>
<reference evidence="9" key="1">
    <citation type="submission" date="2025-08" db="UniProtKB">
        <authorList>
            <consortium name="RefSeq"/>
        </authorList>
    </citation>
    <scope>IDENTIFICATION</scope>
    <source>
        <tissue evidence="9">Whole Larva</tissue>
    </source>
</reference>
<evidence type="ECO:0000256" key="5">
    <source>
        <dbReference type="ARBA" id="ARBA00023180"/>
    </source>
</evidence>
<comment type="similarity">
    <text evidence="1 6">Belongs to the type-B carboxylesterase/lipase family.</text>
</comment>
<dbReference type="EC" id="3.1.1.-" evidence="6"/>
<evidence type="ECO:0000313" key="8">
    <source>
        <dbReference type="Proteomes" id="UP000695000"/>
    </source>
</evidence>
<keyword evidence="2" id="KW-0719">Serine esterase</keyword>
<keyword evidence="6" id="KW-0732">Signal</keyword>
<dbReference type="Gene3D" id="3.40.50.1820">
    <property type="entry name" value="alpha/beta hydrolase"/>
    <property type="match status" value="1"/>
</dbReference>
<dbReference type="Proteomes" id="UP000695000">
    <property type="component" value="Unplaced"/>
</dbReference>
<dbReference type="PROSITE" id="PS00122">
    <property type="entry name" value="CARBOXYLESTERASE_B_1"/>
    <property type="match status" value="1"/>
</dbReference>
<feature type="non-terminal residue" evidence="9">
    <location>
        <position position="503"/>
    </location>
</feature>
<proteinExistence type="inferred from homology"/>
<keyword evidence="5" id="KW-0325">Glycoprotein</keyword>
<dbReference type="InterPro" id="IPR029058">
    <property type="entry name" value="AB_hydrolase_fold"/>
</dbReference>
<dbReference type="RefSeq" id="XP_017778621.1">
    <property type="nucleotide sequence ID" value="XM_017923132.1"/>
</dbReference>
<keyword evidence="8" id="KW-1185">Reference proteome</keyword>
<protein>
    <recommendedName>
        <fullName evidence="6">Carboxylic ester hydrolase</fullName>
        <ecNumber evidence="6">3.1.1.-</ecNumber>
    </recommendedName>
</protein>
<evidence type="ECO:0000256" key="6">
    <source>
        <dbReference type="RuleBase" id="RU361235"/>
    </source>
</evidence>
<accession>A0ABM1MVM1</accession>
<dbReference type="GeneID" id="108564180"/>
<evidence type="ECO:0000313" key="9">
    <source>
        <dbReference type="RefSeq" id="XP_017778621.1"/>
    </source>
</evidence>
<feature type="signal peptide" evidence="6">
    <location>
        <begin position="1"/>
        <end position="21"/>
    </location>
</feature>
<evidence type="ECO:0000256" key="1">
    <source>
        <dbReference type="ARBA" id="ARBA00005964"/>
    </source>
</evidence>
<organism evidence="8 9">
    <name type="scientific">Nicrophorus vespilloides</name>
    <name type="common">Boreal carrion beetle</name>
    <dbReference type="NCBI Taxonomy" id="110193"/>
    <lineage>
        <taxon>Eukaryota</taxon>
        <taxon>Metazoa</taxon>
        <taxon>Ecdysozoa</taxon>
        <taxon>Arthropoda</taxon>
        <taxon>Hexapoda</taxon>
        <taxon>Insecta</taxon>
        <taxon>Pterygota</taxon>
        <taxon>Neoptera</taxon>
        <taxon>Endopterygota</taxon>
        <taxon>Coleoptera</taxon>
        <taxon>Polyphaga</taxon>
        <taxon>Staphyliniformia</taxon>
        <taxon>Silphidae</taxon>
        <taxon>Nicrophorinae</taxon>
        <taxon>Nicrophorus</taxon>
    </lineage>
</organism>
<sequence length="503" mass="56671">MSMNVVQITIVLVTVCAFTQSLLLVEKDVSDRRLQVRIESGVLQGARGRTVDRNVTYYKFLGIPYAEPPVGPLRWKPPVKFGKWSGILNATVEPPMCIQLSTDIGLEDCLFINVYTPQNLNESRLVPVLVYIYGGRFVNGVANYTVYGPDYLLSQRIAFVSFNYRMGVFGFLSTQDAEMPGNYGLKDQVEVLRWVNNNIHHFGGDPNNVTIFGDSAGAASVGYHLLIPQSRGLFHRAISASGSALCPWAFQREPKRIAMLLGLACGIFESNMTVFVERMRQEDAKKLRSRSIPIHLGTAMEPLNGLPFAPCVEPKLEEAVLTNRSNDLFAAGKFNIVPYMIGFTSQEAAIVQDVIELSRPYIAHWDLMPQLIVPVNLNCTTKVKRKEVAMKIKNYYFGRKYISMSTKTEMMNFIGDSQFVRAIRHNVQICAAFTDVYLYVFSYEGYLGRFGTKHETLRKVKGAGHVEDLFYIFRTANLATTNRTELEVINTMTHLWANFIKVG</sequence>
<keyword evidence="4" id="KW-1015">Disulfide bond</keyword>
<name>A0ABM1MVM1_NICVS</name>
<dbReference type="PROSITE" id="PS00941">
    <property type="entry name" value="CARBOXYLESTERASE_B_2"/>
    <property type="match status" value="1"/>
</dbReference>
<feature type="chain" id="PRO_5044967809" description="Carboxylic ester hydrolase" evidence="6">
    <location>
        <begin position="22"/>
        <end position="503"/>
    </location>
</feature>
<feature type="domain" description="Carboxylesterase type B" evidence="7">
    <location>
        <begin position="35"/>
        <end position="503"/>
    </location>
</feature>
<dbReference type="Pfam" id="PF00135">
    <property type="entry name" value="COesterase"/>
    <property type="match status" value="1"/>
</dbReference>